<protein>
    <submittedName>
        <fullName evidence="1">Uncharacterized protein</fullName>
    </submittedName>
</protein>
<dbReference type="EnsemblPlants" id="EMT16667">
    <property type="protein sequence ID" value="EMT16667"/>
    <property type="gene ID" value="F775_42593"/>
</dbReference>
<organism evidence="1">
    <name type="scientific">Aegilops tauschii</name>
    <name type="common">Tausch's goatgrass</name>
    <name type="synonym">Aegilops squarrosa</name>
    <dbReference type="NCBI Taxonomy" id="37682"/>
    <lineage>
        <taxon>Eukaryota</taxon>
        <taxon>Viridiplantae</taxon>
        <taxon>Streptophyta</taxon>
        <taxon>Embryophyta</taxon>
        <taxon>Tracheophyta</taxon>
        <taxon>Spermatophyta</taxon>
        <taxon>Magnoliopsida</taxon>
        <taxon>Liliopsida</taxon>
        <taxon>Poales</taxon>
        <taxon>Poaceae</taxon>
        <taxon>BOP clade</taxon>
        <taxon>Pooideae</taxon>
        <taxon>Triticodae</taxon>
        <taxon>Triticeae</taxon>
        <taxon>Triticinae</taxon>
        <taxon>Aegilops</taxon>
    </lineage>
</organism>
<dbReference type="AlphaFoldDB" id="R7W634"/>
<proteinExistence type="predicted"/>
<accession>R7W634</accession>
<reference evidence="1" key="1">
    <citation type="submission" date="2015-06" db="UniProtKB">
        <authorList>
            <consortium name="EnsemblPlants"/>
        </authorList>
    </citation>
    <scope>IDENTIFICATION</scope>
</reference>
<name>R7W634_AEGTA</name>
<sequence length="73" mass="7807">MEAGQRRGGAWVVYAGRRGAGPWPWPIEDRWRRPDPSGKVARVPGGIGPGTWPCLPARRKAGCTGVEEGGVGR</sequence>
<evidence type="ECO:0000313" key="1">
    <source>
        <dbReference type="EnsemblPlants" id="EMT16667"/>
    </source>
</evidence>